<evidence type="ECO:0000313" key="1">
    <source>
        <dbReference type="EMBL" id="TCO59308.1"/>
    </source>
</evidence>
<protein>
    <submittedName>
        <fullName evidence="1">Uncharacterized protein</fullName>
    </submittedName>
</protein>
<organism evidence="1 2">
    <name type="scientific">Actinocrispum wychmicini</name>
    <dbReference type="NCBI Taxonomy" id="1213861"/>
    <lineage>
        <taxon>Bacteria</taxon>
        <taxon>Bacillati</taxon>
        <taxon>Actinomycetota</taxon>
        <taxon>Actinomycetes</taxon>
        <taxon>Pseudonocardiales</taxon>
        <taxon>Pseudonocardiaceae</taxon>
        <taxon>Actinocrispum</taxon>
    </lineage>
</organism>
<dbReference type="EMBL" id="SLWS01000004">
    <property type="protein sequence ID" value="TCO59308.1"/>
    <property type="molecule type" value="Genomic_DNA"/>
</dbReference>
<evidence type="ECO:0000313" key="2">
    <source>
        <dbReference type="Proteomes" id="UP000295680"/>
    </source>
</evidence>
<accession>A0A4R2JQ59</accession>
<sequence length="82" mass="8783">MARGRFTVKSIVPPIHDPDQFRCGWVAVELVGGPHDGGRVRVRTLDGLPEDSVVVDGMTYLRRDRTGGTGAGGGGWCFDLAD</sequence>
<gene>
    <name evidence="1" type="ORF">EV192_104149</name>
</gene>
<dbReference type="AlphaFoldDB" id="A0A4R2JQ59"/>
<dbReference type="Proteomes" id="UP000295680">
    <property type="component" value="Unassembled WGS sequence"/>
</dbReference>
<keyword evidence="2" id="KW-1185">Reference proteome</keyword>
<proteinExistence type="predicted"/>
<reference evidence="1 2" key="1">
    <citation type="submission" date="2019-03" db="EMBL/GenBank/DDBJ databases">
        <title>Genomic Encyclopedia of Type Strains, Phase IV (KMG-IV): sequencing the most valuable type-strain genomes for metagenomic binning, comparative biology and taxonomic classification.</title>
        <authorList>
            <person name="Goeker M."/>
        </authorList>
    </citation>
    <scope>NUCLEOTIDE SEQUENCE [LARGE SCALE GENOMIC DNA]</scope>
    <source>
        <strain evidence="1 2">DSM 45934</strain>
    </source>
</reference>
<comment type="caution">
    <text evidence="1">The sequence shown here is derived from an EMBL/GenBank/DDBJ whole genome shotgun (WGS) entry which is preliminary data.</text>
</comment>
<name>A0A4R2JQ59_9PSEU</name>